<evidence type="ECO:0000256" key="1">
    <source>
        <dbReference type="SAM" id="Phobius"/>
    </source>
</evidence>
<dbReference type="Proteomes" id="UP000003706">
    <property type="component" value="Unassembled WGS sequence"/>
</dbReference>
<dbReference type="EMBL" id="AGJL01000071">
    <property type="protein sequence ID" value="EHP83825.1"/>
    <property type="molecule type" value="Genomic_DNA"/>
</dbReference>
<dbReference type="STRING" id="647171.MetfoDRAFT_1858"/>
<dbReference type="AlphaFoldDB" id="H1L1D4"/>
<keyword evidence="1" id="KW-0812">Transmembrane</keyword>
<gene>
    <name evidence="2" type="ORF">MetfoDRAFT_1858</name>
</gene>
<keyword evidence="1" id="KW-0472">Membrane</keyword>
<feature type="transmembrane region" description="Helical" evidence="1">
    <location>
        <begin position="58"/>
        <end position="77"/>
    </location>
</feature>
<accession>H1L1D4</accession>
<protein>
    <submittedName>
        <fullName evidence="2">Uncharacterized protein</fullName>
    </submittedName>
</protein>
<evidence type="ECO:0000313" key="2">
    <source>
        <dbReference type="EMBL" id="EHP83825.1"/>
    </source>
</evidence>
<name>H1L1D4_9EURY</name>
<proteinExistence type="predicted"/>
<comment type="caution">
    <text evidence="2">The sequence shown here is derived from an EMBL/GenBank/DDBJ whole genome shotgun (WGS) entry which is preliminary data.</text>
</comment>
<keyword evidence="3" id="KW-1185">Reference proteome</keyword>
<sequence>MNNVVSMKREFWEKLSWFFGIASFLLIFIGLCLSFGLGKDHIKDILVNASFDSSIGSILINAGVGFATASMMVYVALQG</sequence>
<feature type="transmembrane region" description="Helical" evidence="1">
    <location>
        <begin position="15"/>
        <end position="37"/>
    </location>
</feature>
<organism evidence="2 3">
    <name type="scientific">Methanotorris formicicus Mc-S-70</name>
    <dbReference type="NCBI Taxonomy" id="647171"/>
    <lineage>
        <taxon>Archaea</taxon>
        <taxon>Methanobacteriati</taxon>
        <taxon>Methanobacteriota</taxon>
        <taxon>Methanomada group</taxon>
        <taxon>Methanococci</taxon>
        <taxon>Methanococcales</taxon>
        <taxon>Methanocaldococcaceae</taxon>
        <taxon>Methanotorris</taxon>
    </lineage>
</organism>
<keyword evidence="1" id="KW-1133">Transmembrane helix</keyword>
<reference evidence="2 3" key="1">
    <citation type="submission" date="2011-09" db="EMBL/GenBank/DDBJ databases">
        <title>The draft genome of Methanotorris formicicus Mc-S-70.</title>
        <authorList>
            <consortium name="US DOE Joint Genome Institute (JGI-PGF)"/>
            <person name="Lucas S."/>
            <person name="Han J."/>
            <person name="Lapidus A."/>
            <person name="Cheng J.-F."/>
            <person name="Goodwin L."/>
            <person name="Pitluck S."/>
            <person name="Peters L."/>
            <person name="Land M.L."/>
            <person name="Hauser L."/>
            <person name="Sieprawska-Lupa M."/>
            <person name="Takai K."/>
            <person name="Miyazaki J."/>
            <person name="Whitman W."/>
            <person name="Woyke T.J."/>
        </authorList>
    </citation>
    <scope>NUCLEOTIDE SEQUENCE [LARGE SCALE GENOMIC DNA]</scope>
    <source>
        <strain evidence="2 3">Mc-S-70</strain>
    </source>
</reference>
<evidence type="ECO:0000313" key="3">
    <source>
        <dbReference type="Proteomes" id="UP000003706"/>
    </source>
</evidence>